<organism evidence="7 8">
    <name type="scientific">Zingiber officinale</name>
    <name type="common">Ginger</name>
    <name type="synonym">Amomum zingiber</name>
    <dbReference type="NCBI Taxonomy" id="94328"/>
    <lineage>
        <taxon>Eukaryota</taxon>
        <taxon>Viridiplantae</taxon>
        <taxon>Streptophyta</taxon>
        <taxon>Embryophyta</taxon>
        <taxon>Tracheophyta</taxon>
        <taxon>Spermatophyta</taxon>
        <taxon>Magnoliopsida</taxon>
        <taxon>Liliopsida</taxon>
        <taxon>Zingiberales</taxon>
        <taxon>Zingiberaceae</taxon>
        <taxon>Zingiber</taxon>
    </lineage>
</organism>
<gene>
    <name evidence="7" type="ORF">ZIOFF_017577</name>
</gene>
<dbReference type="PROSITE" id="PS50011">
    <property type="entry name" value="PROTEIN_KINASE_DOM"/>
    <property type="match status" value="1"/>
</dbReference>
<dbReference type="Pfam" id="PF13855">
    <property type="entry name" value="LRR_8"/>
    <property type="match status" value="1"/>
</dbReference>
<feature type="compositionally biased region" description="Polar residues" evidence="5">
    <location>
        <begin position="508"/>
        <end position="519"/>
    </location>
</feature>
<dbReference type="GO" id="GO:0004674">
    <property type="term" value="F:protein serine/threonine kinase activity"/>
    <property type="evidence" value="ECO:0007669"/>
    <property type="project" value="TreeGrafter"/>
</dbReference>
<dbReference type="GO" id="GO:0016020">
    <property type="term" value="C:membrane"/>
    <property type="evidence" value="ECO:0007669"/>
    <property type="project" value="UniProtKB-SubCell"/>
</dbReference>
<name>A0A8J5H4V3_ZINOF</name>
<evidence type="ECO:0000256" key="3">
    <source>
        <dbReference type="ARBA" id="ARBA00022989"/>
    </source>
</evidence>
<evidence type="ECO:0000256" key="5">
    <source>
        <dbReference type="SAM" id="MobiDB-lite"/>
    </source>
</evidence>
<feature type="domain" description="Protein kinase" evidence="6">
    <location>
        <begin position="832"/>
        <end position="1147"/>
    </location>
</feature>
<dbReference type="FunFam" id="1.10.510.10:FF:000988">
    <property type="entry name" value="Leucine-rich repeat protein kinase family protein"/>
    <property type="match status" value="1"/>
</dbReference>
<dbReference type="Pfam" id="PF00560">
    <property type="entry name" value="LRR_1"/>
    <property type="match status" value="1"/>
</dbReference>
<dbReference type="SMART" id="SM00220">
    <property type="entry name" value="S_TKc"/>
    <property type="match status" value="1"/>
</dbReference>
<proteinExistence type="predicted"/>
<dbReference type="PROSITE" id="PS00108">
    <property type="entry name" value="PROTEIN_KINASE_ST"/>
    <property type="match status" value="1"/>
</dbReference>
<comment type="caution">
    <text evidence="7">The sequence shown here is derived from an EMBL/GenBank/DDBJ whole genome shotgun (WGS) entry which is preliminary data.</text>
</comment>
<dbReference type="InterPro" id="IPR003591">
    <property type="entry name" value="Leu-rich_rpt_typical-subtyp"/>
</dbReference>
<comment type="subcellular location">
    <subcellularLocation>
        <location evidence="1">Membrane</location>
    </subcellularLocation>
</comment>
<evidence type="ECO:0000256" key="1">
    <source>
        <dbReference type="ARBA" id="ARBA00004370"/>
    </source>
</evidence>
<dbReference type="AlphaFoldDB" id="A0A8J5H4V3"/>
<dbReference type="Pfam" id="PF00069">
    <property type="entry name" value="Pkinase"/>
    <property type="match status" value="1"/>
</dbReference>
<dbReference type="PANTHER" id="PTHR24359">
    <property type="entry name" value="SERINE/THREONINE-PROTEIN KINASE SBK1"/>
    <property type="match status" value="1"/>
</dbReference>
<dbReference type="EMBL" id="JACMSC010000005">
    <property type="protein sequence ID" value="KAG6520520.1"/>
    <property type="molecule type" value="Genomic_DNA"/>
</dbReference>
<dbReference type="Proteomes" id="UP000734854">
    <property type="component" value="Unassembled WGS sequence"/>
</dbReference>
<keyword evidence="8" id="KW-1185">Reference proteome</keyword>
<dbReference type="InterPro" id="IPR000719">
    <property type="entry name" value="Prot_kinase_dom"/>
</dbReference>
<dbReference type="SMART" id="SM00364">
    <property type="entry name" value="LRR_BAC"/>
    <property type="match status" value="3"/>
</dbReference>
<evidence type="ECO:0000313" key="7">
    <source>
        <dbReference type="EMBL" id="KAG6520520.1"/>
    </source>
</evidence>
<accession>A0A8J5H4V3</accession>
<keyword evidence="2" id="KW-0812">Transmembrane</keyword>
<dbReference type="PANTHER" id="PTHR24359:SF1">
    <property type="entry name" value="INHIBITOR OF NUCLEAR FACTOR KAPPA-B KINASE EPSILON SUBUNIT HOMOLOG 1-RELATED"/>
    <property type="match status" value="1"/>
</dbReference>
<protein>
    <recommendedName>
        <fullName evidence="6">Protein kinase domain-containing protein</fullName>
    </recommendedName>
</protein>
<sequence>MAARQPRKACAAADTIEEIGSRVGVREEAASSSREEATTDVSGNSWEVSLLERQLPDRAADGLYVFHNTFHLLPRGIGRLGALKTLKLFSNDIEVLPPEVDDLVKLERLQLKVSSPEISGLSLQKLKSLTELELSKTPPRLSASSILSEISGLKCLTRLSICHFSIRYLPPEVSNLKKLQELDISFNKLKNLPDVIAELGSLKSLNIANNKLVDPPPCISLMSSLERLDLSNNKLTSLTSLRLSSMLTLQHLNLQHNNLPYGFAIPYWIRCKFEGNIQGNTKFQISKSSNASELYDPAIHRAHSSRYCNGCHSTSSCSHLELSNSIRCHVARRMKRRGWNRHIYIQQRGRQERLNYSRKCKGEDPNRSMNLKMVEEPDISSFIEPVTAVVFEESAKEDVPNCSMSLKMVEEPDISSFIEPVTTVVFEESEKEDAFHNNDASAINSDGCCLAKESESNEVGLLESHPEEQSSCATYNSICLNKDNEIESEREDNEFSFHPISSFDVSDEQSSCETSNVTSKSKRHSEKDLDNPKPRKFRKPVEDCSDLSCKYSIQSYCSIDDFIPDGFYDAGRDRPFKSLLDFEQSLCLDSREVILLDREKDEDLDAIVFSAQLLMSRLKRPSLSGREDNIVDDLHRASILALFVSDCFGGSERSGSILKMRRSLLGLRKQQPFICTCSAGYNFEKTRPLENKRDTEFNVCFSELCDNSLQVIKKSRNSNIVPIGALRFGVCRHRAVLMKYLCDRVDPPIPCELVRGYLDFMPHAWNTVCVRRGNACVRMVVDACYPTDIREETDLEYFCRYVPLSRFLVPLETGNSTVPTLSIPFSLNYQIKSTSKSVIHCKFGALDAAIKVRYLIAEQTFIEEIRAFEHMLLGEVRILGALRNHKHIVHIYGHQLSCKWLPAEDGNKDHKLLQSMIIMEHVNGGSLKNYLDQLREKGRKHAPADIALCIARDVACALVEVHSKQIIHRDIKSENILVDFVSRADTVLVVKLCDFDRSVPLHSTAHTCCIAHLGIHPPNVCVGTPRWMAPEVVQAMHQKHSYGLEVDIWSYGCLLLELLTLELPYQGLSESELYKLLQMQQRPMLTPELEALAGVSQDEPTAQSKTTVFSSNAEFKILKCLVDLFFQCTHGDPSHRPSAKHIYDSLLTISSQLETADHDTGQ</sequence>
<dbReference type="GO" id="GO:0005524">
    <property type="term" value="F:ATP binding"/>
    <property type="evidence" value="ECO:0007669"/>
    <property type="project" value="InterPro"/>
</dbReference>
<dbReference type="InterPro" id="IPR055164">
    <property type="entry name" value="EDR1/CTR1/ARMC3-like_pept-like"/>
</dbReference>
<dbReference type="SMART" id="SM00369">
    <property type="entry name" value="LRR_TYP"/>
    <property type="match status" value="3"/>
</dbReference>
<dbReference type="Pfam" id="PF14381">
    <property type="entry name" value="EDR1_CTR1_ARMC3_pept"/>
    <property type="match status" value="1"/>
</dbReference>
<evidence type="ECO:0000259" key="6">
    <source>
        <dbReference type="PROSITE" id="PS50011"/>
    </source>
</evidence>
<dbReference type="PROSITE" id="PS51450">
    <property type="entry name" value="LRR"/>
    <property type="match status" value="2"/>
</dbReference>
<keyword evidence="3" id="KW-1133">Transmembrane helix</keyword>
<evidence type="ECO:0000256" key="4">
    <source>
        <dbReference type="ARBA" id="ARBA00023136"/>
    </source>
</evidence>
<dbReference type="InterPro" id="IPR001611">
    <property type="entry name" value="Leu-rich_rpt"/>
</dbReference>
<reference evidence="7 8" key="1">
    <citation type="submission" date="2020-08" db="EMBL/GenBank/DDBJ databases">
        <title>Plant Genome Project.</title>
        <authorList>
            <person name="Zhang R.-G."/>
        </authorList>
    </citation>
    <scope>NUCLEOTIDE SEQUENCE [LARGE SCALE GENOMIC DNA]</scope>
    <source>
        <tissue evidence="7">Rhizome</tissue>
    </source>
</reference>
<evidence type="ECO:0000256" key="2">
    <source>
        <dbReference type="ARBA" id="ARBA00022692"/>
    </source>
</evidence>
<dbReference type="OrthoDB" id="1394818at2759"/>
<dbReference type="InterPro" id="IPR008271">
    <property type="entry name" value="Ser/Thr_kinase_AS"/>
</dbReference>
<feature type="region of interest" description="Disordered" evidence="5">
    <location>
        <begin position="506"/>
        <end position="539"/>
    </location>
</feature>
<evidence type="ECO:0000313" key="8">
    <source>
        <dbReference type="Proteomes" id="UP000734854"/>
    </source>
</evidence>
<keyword evidence="4" id="KW-0472">Membrane</keyword>